<dbReference type="KEGG" id="cput:CONPUDRAFT_153676"/>
<evidence type="ECO:0000313" key="1">
    <source>
        <dbReference type="EMBL" id="EIW81128.1"/>
    </source>
</evidence>
<comment type="caution">
    <text evidence="1">The sequence shown here is derived from an EMBL/GenBank/DDBJ whole genome shotgun (WGS) entry which is preliminary data.</text>
</comment>
<gene>
    <name evidence="1" type="ORF">CONPUDRAFT_153676</name>
</gene>
<name>A0A5M3MPN1_CONPW</name>
<evidence type="ECO:0008006" key="3">
    <source>
        <dbReference type="Google" id="ProtNLM"/>
    </source>
</evidence>
<dbReference type="RefSeq" id="XP_007768545.1">
    <property type="nucleotide sequence ID" value="XM_007770355.1"/>
</dbReference>
<dbReference type="AlphaFoldDB" id="A0A5M3MPN1"/>
<proteinExistence type="predicted"/>
<dbReference type="EMBL" id="JH711578">
    <property type="protein sequence ID" value="EIW81128.1"/>
    <property type="molecule type" value="Genomic_DNA"/>
</dbReference>
<accession>A0A5M3MPN1</accession>
<dbReference type="GeneID" id="19203156"/>
<dbReference type="Proteomes" id="UP000053558">
    <property type="component" value="Unassembled WGS sequence"/>
</dbReference>
<reference evidence="2" key="1">
    <citation type="journal article" date="2012" name="Science">
        <title>The Paleozoic origin of enzymatic lignin decomposition reconstructed from 31 fungal genomes.</title>
        <authorList>
            <person name="Floudas D."/>
            <person name="Binder M."/>
            <person name="Riley R."/>
            <person name="Barry K."/>
            <person name="Blanchette R.A."/>
            <person name="Henrissat B."/>
            <person name="Martinez A.T."/>
            <person name="Otillar R."/>
            <person name="Spatafora J.W."/>
            <person name="Yadav J.S."/>
            <person name="Aerts A."/>
            <person name="Benoit I."/>
            <person name="Boyd A."/>
            <person name="Carlson A."/>
            <person name="Copeland A."/>
            <person name="Coutinho P.M."/>
            <person name="de Vries R.P."/>
            <person name="Ferreira P."/>
            <person name="Findley K."/>
            <person name="Foster B."/>
            <person name="Gaskell J."/>
            <person name="Glotzer D."/>
            <person name="Gorecki P."/>
            <person name="Heitman J."/>
            <person name="Hesse C."/>
            <person name="Hori C."/>
            <person name="Igarashi K."/>
            <person name="Jurgens J.A."/>
            <person name="Kallen N."/>
            <person name="Kersten P."/>
            <person name="Kohler A."/>
            <person name="Kuees U."/>
            <person name="Kumar T.K.A."/>
            <person name="Kuo A."/>
            <person name="LaButti K."/>
            <person name="Larrondo L.F."/>
            <person name="Lindquist E."/>
            <person name="Ling A."/>
            <person name="Lombard V."/>
            <person name="Lucas S."/>
            <person name="Lundell T."/>
            <person name="Martin R."/>
            <person name="McLaughlin D.J."/>
            <person name="Morgenstern I."/>
            <person name="Morin E."/>
            <person name="Murat C."/>
            <person name="Nagy L.G."/>
            <person name="Nolan M."/>
            <person name="Ohm R.A."/>
            <person name="Patyshakuliyeva A."/>
            <person name="Rokas A."/>
            <person name="Ruiz-Duenas F.J."/>
            <person name="Sabat G."/>
            <person name="Salamov A."/>
            <person name="Samejima M."/>
            <person name="Schmutz J."/>
            <person name="Slot J.C."/>
            <person name="St John F."/>
            <person name="Stenlid J."/>
            <person name="Sun H."/>
            <person name="Sun S."/>
            <person name="Syed K."/>
            <person name="Tsang A."/>
            <person name="Wiebenga A."/>
            <person name="Young D."/>
            <person name="Pisabarro A."/>
            <person name="Eastwood D.C."/>
            <person name="Martin F."/>
            <person name="Cullen D."/>
            <person name="Grigoriev I.V."/>
            <person name="Hibbett D.S."/>
        </authorList>
    </citation>
    <scope>NUCLEOTIDE SEQUENCE [LARGE SCALE GENOMIC DNA]</scope>
    <source>
        <strain evidence="2">RWD-64-598 SS2</strain>
    </source>
</reference>
<organism evidence="1 2">
    <name type="scientific">Coniophora puteana (strain RWD-64-598)</name>
    <name type="common">Brown rot fungus</name>
    <dbReference type="NCBI Taxonomy" id="741705"/>
    <lineage>
        <taxon>Eukaryota</taxon>
        <taxon>Fungi</taxon>
        <taxon>Dikarya</taxon>
        <taxon>Basidiomycota</taxon>
        <taxon>Agaricomycotina</taxon>
        <taxon>Agaricomycetes</taxon>
        <taxon>Agaricomycetidae</taxon>
        <taxon>Boletales</taxon>
        <taxon>Coniophorineae</taxon>
        <taxon>Coniophoraceae</taxon>
        <taxon>Coniophora</taxon>
    </lineage>
</organism>
<keyword evidence="2" id="KW-1185">Reference proteome</keyword>
<protein>
    <recommendedName>
        <fullName evidence="3">F-box domain-containing protein</fullName>
    </recommendedName>
</protein>
<evidence type="ECO:0000313" key="2">
    <source>
        <dbReference type="Proteomes" id="UP000053558"/>
    </source>
</evidence>
<sequence length="330" mass="36892">MGELLSLMSATPMLEQLVLGDCLKGLNSGPGQTMQVTARNLKCLKFFGLADVLREGLSHIQLLRPLTHLHIENRNPDITSFSYFLPCISTWHIPKLNSSEGNRSQYELSLARTRASRQLSDSSYRVRILVPQGWDATAEHITRELCVETVLSTAGLRDIFQYLFTLLPIRLLTSFTISTAGWQGFGLRSTLKNATSLRSLSIAPPDLVQVASLLSCRSVGDMPARNLEELTLDMELPSVFNPGPQPHATFTGLEELRECILLRRAYGHPVHRVVFKYCTPEDSYAFAGMQWEKVEDLGIELVFIVEVGCGRFVQNEKYSLQSFLALASRA</sequence>